<dbReference type="InterPro" id="IPR013097">
    <property type="entry name" value="Dabb"/>
</dbReference>
<feature type="domain" description="Stress-response A/B barrel" evidence="2">
    <location>
        <begin position="7"/>
        <end position="103"/>
    </location>
</feature>
<dbReference type="Gene3D" id="3.30.70.100">
    <property type="match status" value="1"/>
</dbReference>
<sequence>MSSTKPINRITLFKIPDTEDQQKLLAVYKEMPNKAKKDGKPYILSVTAGPSFEDQRNQGFTVAVFSVFASKEDMSYYDNECEAHAALKQVAKALHKGVMMVYYESIFA</sequence>
<dbReference type="EMBL" id="JAZHXI010000009">
    <property type="protein sequence ID" value="KAL2068423.1"/>
    <property type="molecule type" value="Genomic_DNA"/>
</dbReference>
<dbReference type="PROSITE" id="PS51502">
    <property type="entry name" value="S_R_A_B_BARREL"/>
    <property type="match status" value="1"/>
</dbReference>
<keyword evidence="4" id="KW-1185">Reference proteome</keyword>
<dbReference type="Proteomes" id="UP001595075">
    <property type="component" value="Unassembled WGS sequence"/>
</dbReference>
<evidence type="ECO:0000313" key="3">
    <source>
        <dbReference type="EMBL" id="KAL2068423.1"/>
    </source>
</evidence>
<protein>
    <recommendedName>
        <fullName evidence="2">Stress-response A/B barrel domain-containing protein</fullName>
    </recommendedName>
</protein>
<reference evidence="3 4" key="1">
    <citation type="journal article" date="2024" name="Commun. Biol.">
        <title>Comparative genomic analysis of thermophilic fungi reveals convergent evolutionary adaptations and gene losses.</title>
        <authorList>
            <person name="Steindorff A.S."/>
            <person name="Aguilar-Pontes M.V."/>
            <person name="Robinson A.J."/>
            <person name="Andreopoulos B."/>
            <person name="LaButti K."/>
            <person name="Kuo A."/>
            <person name="Mondo S."/>
            <person name="Riley R."/>
            <person name="Otillar R."/>
            <person name="Haridas S."/>
            <person name="Lipzen A."/>
            <person name="Grimwood J."/>
            <person name="Schmutz J."/>
            <person name="Clum A."/>
            <person name="Reid I.D."/>
            <person name="Moisan M.C."/>
            <person name="Butler G."/>
            <person name="Nguyen T.T.M."/>
            <person name="Dewar K."/>
            <person name="Conant G."/>
            <person name="Drula E."/>
            <person name="Henrissat B."/>
            <person name="Hansel C."/>
            <person name="Singer S."/>
            <person name="Hutchinson M.I."/>
            <person name="de Vries R.P."/>
            <person name="Natvig D.O."/>
            <person name="Powell A.J."/>
            <person name="Tsang A."/>
            <person name="Grigoriev I.V."/>
        </authorList>
    </citation>
    <scope>NUCLEOTIDE SEQUENCE [LARGE SCALE GENOMIC DNA]</scope>
    <source>
        <strain evidence="3 4">CBS 494.80</strain>
    </source>
</reference>
<comment type="subunit">
    <text evidence="1">Homodimer.</text>
</comment>
<gene>
    <name evidence="3" type="ORF">VTL71DRAFT_16521</name>
</gene>
<dbReference type="SUPFAM" id="SSF54909">
    <property type="entry name" value="Dimeric alpha+beta barrel"/>
    <property type="match status" value="1"/>
</dbReference>
<dbReference type="InterPro" id="IPR011008">
    <property type="entry name" value="Dimeric_a/b-barrel"/>
</dbReference>
<dbReference type="PANTHER" id="PTHR33178">
    <property type="match status" value="1"/>
</dbReference>
<evidence type="ECO:0000259" key="2">
    <source>
        <dbReference type="PROSITE" id="PS51502"/>
    </source>
</evidence>
<dbReference type="PANTHER" id="PTHR33178:SF10">
    <property type="entry name" value="STRESS-RESPONSE A_B BARREL DOMAIN-CONTAINING PROTEIN"/>
    <property type="match status" value="1"/>
</dbReference>
<comment type="caution">
    <text evidence="3">The sequence shown here is derived from an EMBL/GenBank/DDBJ whole genome shotgun (WGS) entry which is preliminary data.</text>
</comment>
<dbReference type="Pfam" id="PF07876">
    <property type="entry name" value="Dabb"/>
    <property type="match status" value="1"/>
</dbReference>
<dbReference type="SMART" id="SM00886">
    <property type="entry name" value="Dabb"/>
    <property type="match status" value="1"/>
</dbReference>
<organism evidence="3 4">
    <name type="scientific">Oculimacula yallundae</name>
    <dbReference type="NCBI Taxonomy" id="86028"/>
    <lineage>
        <taxon>Eukaryota</taxon>
        <taxon>Fungi</taxon>
        <taxon>Dikarya</taxon>
        <taxon>Ascomycota</taxon>
        <taxon>Pezizomycotina</taxon>
        <taxon>Leotiomycetes</taxon>
        <taxon>Helotiales</taxon>
        <taxon>Ploettnerulaceae</taxon>
        <taxon>Oculimacula</taxon>
    </lineage>
</organism>
<proteinExistence type="predicted"/>
<dbReference type="InterPro" id="IPR044662">
    <property type="entry name" value="HS1/DABB1-like"/>
</dbReference>
<evidence type="ECO:0000313" key="4">
    <source>
        <dbReference type="Proteomes" id="UP001595075"/>
    </source>
</evidence>
<evidence type="ECO:0000256" key="1">
    <source>
        <dbReference type="ARBA" id="ARBA00011738"/>
    </source>
</evidence>
<name>A0ABR4CGW7_9HELO</name>
<accession>A0ABR4CGW7</accession>